<dbReference type="InterPro" id="IPR020103">
    <property type="entry name" value="PsdUridine_synth_cat_dom_sf"/>
</dbReference>
<comment type="function">
    <text evidence="5">Responsible for synthesis of pseudouridine from uracil.</text>
</comment>
<dbReference type="PANTHER" id="PTHR21600">
    <property type="entry name" value="MITOCHONDRIAL RNA PSEUDOURIDINE SYNTHASE"/>
    <property type="match status" value="1"/>
</dbReference>
<dbReference type="GO" id="GO:0003723">
    <property type="term" value="F:RNA binding"/>
    <property type="evidence" value="ECO:0007669"/>
    <property type="project" value="UniProtKB-KW"/>
</dbReference>
<dbReference type="Pfam" id="PF00849">
    <property type="entry name" value="PseudoU_synth_2"/>
    <property type="match status" value="1"/>
</dbReference>
<keyword evidence="8" id="KW-1185">Reference proteome</keyword>
<dbReference type="NCBIfam" id="TIGR00005">
    <property type="entry name" value="rluA_subfam"/>
    <property type="match status" value="1"/>
</dbReference>
<evidence type="ECO:0000256" key="3">
    <source>
        <dbReference type="PIRSR" id="PIRSR606225-1"/>
    </source>
</evidence>
<evidence type="ECO:0000259" key="6">
    <source>
        <dbReference type="Pfam" id="PF00849"/>
    </source>
</evidence>
<comment type="similarity">
    <text evidence="2 5">Belongs to the pseudouridine synthase RluA family.</text>
</comment>
<dbReference type="InterPro" id="IPR006225">
    <property type="entry name" value="PsdUridine_synth_RluC/D"/>
</dbReference>
<comment type="catalytic activity">
    <reaction evidence="1 5">
        <text>a uridine in RNA = a pseudouridine in RNA</text>
        <dbReference type="Rhea" id="RHEA:48348"/>
        <dbReference type="Rhea" id="RHEA-COMP:12068"/>
        <dbReference type="Rhea" id="RHEA-COMP:12069"/>
        <dbReference type="ChEBI" id="CHEBI:65314"/>
        <dbReference type="ChEBI" id="CHEBI:65315"/>
    </reaction>
</comment>
<evidence type="ECO:0000256" key="2">
    <source>
        <dbReference type="ARBA" id="ARBA00010876"/>
    </source>
</evidence>
<evidence type="ECO:0000256" key="5">
    <source>
        <dbReference type="RuleBase" id="RU362028"/>
    </source>
</evidence>
<dbReference type="SUPFAM" id="SSF55120">
    <property type="entry name" value="Pseudouridine synthase"/>
    <property type="match status" value="1"/>
</dbReference>
<dbReference type="InterPro" id="IPR050188">
    <property type="entry name" value="RluA_PseudoU_synthase"/>
</dbReference>
<dbReference type="HOGENOM" id="CLU_016902_8_2_9"/>
<proteinExistence type="inferred from homology"/>
<name>A0A0H2YT42_CLOP1</name>
<keyword evidence="4" id="KW-0694">RNA-binding</keyword>
<feature type="active site" evidence="3">
    <location>
        <position position="134"/>
    </location>
</feature>
<dbReference type="CDD" id="cd02869">
    <property type="entry name" value="PseudoU_synth_RluA_like"/>
    <property type="match status" value="1"/>
</dbReference>
<gene>
    <name evidence="7" type="ordered locus">CPF_2377</name>
</gene>
<dbReference type="EMBL" id="CP000246">
    <property type="protein sequence ID" value="ABG84174.1"/>
    <property type="molecule type" value="Genomic_DNA"/>
</dbReference>
<dbReference type="GO" id="GO:0000455">
    <property type="term" value="P:enzyme-directed rRNA pseudouridine synthesis"/>
    <property type="evidence" value="ECO:0007669"/>
    <property type="project" value="TreeGrafter"/>
</dbReference>
<dbReference type="EC" id="5.4.99.-" evidence="5"/>
<sequence>MSILESKITKEYDKRKIREFLKEELGLSSRLIRSAAIDKRIKVDGVAVKMNYVVKTGEEIKIELSKKESQNIEPEKMDIEIVYEDSDILVLNKKPFMVVHPTRSHPNGTLANGILYYFKESNQDCIVRLVSRLDMNTSGLIIIGKNQYAHMVLSNEMKTDKFQKRYLAIVHGNLEEKEGTINRPIYRPAEDTIKRVVDERGQESITHYKVIESYKGADLVECLLETGRTHQIRVHLSSLGHPIFGDSLYGTEDEEFISRQALHAYGLDFYSPKTKKPLSLRADLPEDMKELINKLKNK</sequence>
<dbReference type="Gene3D" id="3.30.2350.10">
    <property type="entry name" value="Pseudouridine synthase"/>
    <property type="match status" value="1"/>
</dbReference>
<evidence type="ECO:0000256" key="4">
    <source>
        <dbReference type="PROSITE-ProRule" id="PRU00182"/>
    </source>
</evidence>
<dbReference type="STRING" id="195103.CPF_2377"/>
<evidence type="ECO:0000313" key="8">
    <source>
        <dbReference type="Proteomes" id="UP000001823"/>
    </source>
</evidence>
<dbReference type="GO" id="GO:0140098">
    <property type="term" value="F:catalytic activity, acting on RNA"/>
    <property type="evidence" value="ECO:0007669"/>
    <property type="project" value="UniProtKB-ARBA"/>
</dbReference>
<dbReference type="eggNOG" id="COG0564">
    <property type="taxonomic scope" value="Bacteria"/>
</dbReference>
<dbReference type="AlphaFoldDB" id="A0A0H2YT42"/>
<dbReference type="PaxDb" id="195103-CPF_2377"/>
<reference evidence="7 8" key="1">
    <citation type="journal article" date="2006" name="Genome Res.">
        <title>Skewed genomic variability in strains of the toxigenic bacterial pathogen, Clostridium perfringens.</title>
        <authorList>
            <person name="Myers G.S."/>
            <person name="Rasko D.A."/>
            <person name="Cheung J.K."/>
            <person name="Ravel J."/>
            <person name="Seshadri R."/>
            <person name="Deboy R.T."/>
            <person name="Ren Q."/>
            <person name="Varga J."/>
            <person name="Awad M.M."/>
            <person name="Brinkac L.M."/>
            <person name="Daugherty S.C."/>
            <person name="Haft D.H."/>
            <person name="Dodson R.J."/>
            <person name="Madupu R."/>
            <person name="Nelson W.C."/>
            <person name="Rosovitz M.J."/>
            <person name="Sullivan S.A."/>
            <person name="Khouri H."/>
            <person name="Dimitrov G.I."/>
            <person name="Watkins K.L."/>
            <person name="Mulligan S."/>
            <person name="Benton J."/>
            <person name="Radune D."/>
            <person name="Fisher D.J."/>
            <person name="Atkins H.S."/>
            <person name="Hiscox T."/>
            <person name="Jost B.H."/>
            <person name="Billington S.J."/>
            <person name="Songer J.G."/>
            <person name="McClane B.A."/>
            <person name="Titball R.W."/>
            <person name="Rood J.I."/>
            <person name="Melville S.B."/>
            <person name="Paulsen I.T."/>
        </authorList>
    </citation>
    <scope>NUCLEOTIDE SEQUENCE [LARGE SCALE GENOMIC DNA]</scope>
    <source>
        <strain evidence="8">ATCC 13124 / DSM 756 / JCM 1290 / NCIMB 6125 / NCTC 8237 / S 107 / Type A</strain>
    </source>
</reference>
<protein>
    <recommendedName>
        <fullName evidence="5">Pseudouridine synthase</fullName>
        <ecNumber evidence="5">5.4.99.-</ecNumber>
    </recommendedName>
</protein>
<accession>A0A0H2YT42</accession>
<dbReference type="KEGG" id="cpf:CPF_2377"/>
<organism evidence="7 8">
    <name type="scientific">Clostridium perfringens (strain ATCC 13124 / DSM 756 / JCM 1290 / NCIMB 6125 / NCTC 8237 / Type A)</name>
    <dbReference type="NCBI Taxonomy" id="195103"/>
    <lineage>
        <taxon>Bacteria</taxon>
        <taxon>Bacillati</taxon>
        <taxon>Bacillota</taxon>
        <taxon>Clostridia</taxon>
        <taxon>Eubacteriales</taxon>
        <taxon>Clostridiaceae</taxon>
        <taxon>Clostridium</taxon>
    </lineage>
</organism>
<dbReference type="Proteomes" id="UP000001823">
    <property type="component" value="Chromosome"/>
</dbReference>
<dbReference type="RefSeq" id="WP_003455017.1">
    <property type="nucleotide sequence ID" value="NC_008261.1"/>
</dbReference>
<dbReference type="PANTHER" id="PTHR21600:SF44">
    <property type="entry name" value="RIBOSOMAL LARGE SUBUNIT PSEUDOURIDINE SYNTHASE D"/>
    <property type="match status" value="1"/>
</dbReference>
<dbReference type="InterPro" id="IPR006145">
    <property type="entry name" value="PsdUridine_synth_RsuA/RluA"/>
</dbReference>
<feature type="domain" description="Pseudouridine synthase RsuA/RluA-like" evidence="6">
    <location>
        <begin position="87"/>
        <end position="238"/>
    </location>
</feature>
<dbReference type="GO" id="GO:0009982">
    <property type="term" value="F:pseudouridine synthase activity"/>
    <property type="evidence" value="ECO:0007669"/>
    <property type="project" value="InterPro"/>
</dbReference>
<keyword evidence="5" id="KW-0413">Isomerase</keyword>
<evidence type="ECO:0000256" key="1">
    <source>
        <dbReference type="ARBA" id="ARBA00000073"/>
    </source>
</evidence>
<evidence type="ECO:0000313" key="7">
    <source>
        <dbReference type="EMBL" id="ABG84174.1"/>
    </source>
</evidence>
<dbReference type="PROSITE" id="PS50889">
    <property type="entry name" value="S4"/>
    <property type="match status" value="1"/>
</dbReference>